<accession>X1AX80</accession>
<dbReference type="SUPFAM" id="SSF53927">
    <property type="entry name" value="Cytidine deaminase-like"/>
    <property type="match status" value="1"/>
</dbReference>
<dbReference type="Gene3D" id="3.40.140.10">
    <property type="entry name" value="Cytidine Deaminase, domain 2"/>
    <property type="match status" value="1"/>
</dbReference>
<evidence type="ECO:0000256" key="2">
    <source>
        <dbReference type="ARBA" id="ARBA00023150"/>
    </source>
</evidence>
<dbReference type="PANTHER" id="PTHR30592:SF1">
    <property type="entry name" value="SULFUR CARRIER PROTEIN FDHD"/>
    <property type="match status" value="1"/>
</dbReference>
<gene>
    <name evidence="3" type="ORF">S01H4_06225</name>
</gene>
<dbReference type="NCBIfam" id="TIGR00129">
    <property type="entry name" value="fdhD_narQ"/>
    <property type="match status" value="1"/>
</dbReference>
<dbReference type="InterPro" id="IPR003786">
    <property type="entry name" value="FdhD"/>
</dbReference>
<dbReference type="InterPro" id="IPR016193">
    <property type="entry name" value="Cytidine_deaminase-like"/>
</dbReference>
<proteinExistence type="predicted"/>
<keyword evidence="2" id="KW-0501">Molybdenum cofactor biosynthesis</keyword>
<feature type="non-terminal residue" evidence="3">
    <location>
        <position position="1"/>
    </location>
</feature>
<dbReference type="GO" id="GO:0016783">
    <property type="term" value="F:sulfurtransferase activity"/>
    <property type="evidence" value="ECO:0007669"/>
    <property type="project" value="InterPro"/>
</dbReference>
<dbReference type="AlphaFoldDB" id="X1AX80"/>
<organism evidence="3">
    <name type="scientific">marine sediment metagenome</name>
    <dbReference type="NCBI Taxonomy" id="412755"/>
    <lineage>
        <taxon>unclassified sequences</taxon>
        <taxon>metagenomes</taxon>
        <taxon>ecological metagenomes</taxon>
    </lineage>
</organism>
<protein>
    <recommendedName>
        <fullName evidence="4">Formate dehydrogenase family accessory protein FdhD</fullName>
    </recommendedName>
</protein>
<evidence type="ECO:0008006" key="4">
    <source>
        <dbReference type="Google" id="ProtNLM"/>
    </source>
</evidence>
<dbReference type="EMBL" id="BART01001891">
    <property type="protein sequence ID" value="GAG73807.1"/>
    <property type="molecule type" value="Genomic_DNA"/>
</dbReference>
<name>X1AX80_9ZZZZ</name>
<sequence>LVKNNIPIEGVSLGKDGYYANVKVDGDLKVPQDLFRKRLISSGCGRGPSFYDSQDIVQCRPVNSDVQINYGQIINLMKAFQAKSSLFKKTGGVHSAALSSPDEIEIFAEDIGRHNAIDKIFGECFLRNISTRNKIILTSGRISSEIVIKVAKRKIPIIASRAAPTDLAVRLAEKTKLSIIGFARGKRMNIYTHNFRIK</sequence>
<dbReference type="Pfam" id="PF02634">
    <property type="entry name" value="FdhD-NarQ"/>
    <property type="match status" value="1"/>
</dbReference>
<comment type="caution">
    <text evidence="3">The sequence shown here is derived from an EMBL/GenBank/DDBJ whole genome shotgun (WGS) entry which is preliminary data.</text>
</comment>
<evidence type="ECO:0000313" key="3">
    <source>
        <dbReference type="EMBL" id="GAG73807.1"/>
    </source>
</evidence>
<reference evidence="3" key="1">
    <citation type="journal article" date="2014" name="Front. Microbiol.">
        <title>High frequency of phylogenetically diverse reductive dehalogenase-homologous genes in deep subseafloor sedimentary metagenomes.</title>
        <authorList>
            <person name="Kawai M."/>
            <person name="Futagami T."/>
            <person name="Toyoda A."/>
            <person name="Takaki Y."/>
            <person name="Nishi S."/>
            <person name="Hori S."/>
            <person name="Arai W."/>
            <person name="Tsubouchi T."/>
            <person name="Morono Y."/>
            <person name="Uchiyama I."/>
            <person name="Ito T."/>
            <person name="Fujiyama A."/>
            <person name="Inagaki F."/>
            <person name="Takami H."/>
        </authorList>
    </citation>
    <scope>NUCLEOTIDE SEQUENCE</scope>
    <source>
        <strain evidence="3">Expedition CK06-06</strain>
    </source>
</reference>
<dbReference type="PANTHER" id="PTHR30592">
    <property type="entry name" value="FORMATE DEHYDROGENASE"/>
    <property type="match status" value="1"/>
</dbReference>
<dbReference type="GO" id="GO:0006777">
    <property type="term" value="P:Mo-molybdopterin cofactor biosynthetic process"/>
    <property type="evidence" value="ECO:0007669"/>
    <property type="project" value="UniProtKB-KW"/>
</dbReference>
<keyword evidence="1" id="KW-0963">Cytoplasm</keyword>
<evidence type="ECO:0000256" key="1">
    <source>
        <dbReference type="ARBA" id="ARBA00022490"/>
    </source>
</evidence>